<comment type="caution">
    <text evidence="1">The sequence shown here is derived from an EMBL/GenBank/DDBJ whole genome shotgun (WGS) entry which is preliminary data.</text>
</comment>
<evidence type="ECO:0000313" key="2">
    <source>
        <dbReference type="Proteomes" id="UP000559653"/>
    </source>
</evidence>
<proteinExistence type="predicted"/>
<evidence type="ECO:0000313" key="1">
    <source>
        <dbReference type="EMBL" id="MBA4453099.1"/>
    </source>
</evidence>
<sequence length="154" mass="17968">MSKQRYWKITPDEIEKFVYDESKLLNWEIKCTKEPEEEARFIGVFMYRNGTPYDYESIKGLTYYYNNIPRTELPSITKFLQDKFGGKELEKGERIFLKDSKELYSGKDIAALAREIESKFKTTAIITLEFQDLTQEEMKGGGLPEAKLLPIPGK</sequence>
<protein>
    <submittedName>
        <fullName evidence="1">Uncharacterized protein</fullName>
    </submittedName>
</protein>
<gene>
    <name evidence="1" type="ORF">H2B03_08060</name>
</gene>
<organism evidence="1 2">
    <name type="scientific">Candidatus Nitrosomaritimum aestuariumsis</name>
    <dbReference type="NCBI Taxonomy" id="3342354"/>
    <lineage>
        <taxon>Archaea</taxon>
        <taxon>Nitrososphaerota</taxon>
        <taxon>Nitrososphaeria</taxon>
        <taxon>Nitrosopumilales</taxon>
        <taxon>Nitrosopumilaceae</taxon>
        <taxon>Candidatus Nitrosomaritimum</taxon>
    </lineage>
</organism>
<accession>A0AC60W037</accession>
<name>A0AC60W037_9ARCH</name>
<dbReference type="Proteomes" id="UP000559653">
    <property type="component" value="Unassembled WGS sequence"/>
</dbReference>
<dbReference type="EMBL" id="JACEMZ010000074">
    <property type="protein sequence ID" value="MBA4453099.1"/>
    <property type="molecule type" value="Genomic_DNA"/>
</dbReference>
<reference evidence="1 2" key="1">
    <citation type="journal article" date="2020" name="Appl. Environ. Microbiol.">
        <title>Genomic Characteristics of a Novel Species of Ammonia-Oxidizing Archaea from the Jiulong River Estuary.</title>
        <authorList>
            <person name="Zou D."/>
            <person name="Wan R."/>
            <person name="Han L."/>
            <person name="Xu M.N."/>
            <person name="Liu Y."/>
            <person name="Liu H."/>
            <person name="Kao S.J."/>
            <person name="Li M."/>
        </authorList>
    </citation>
    <scope>NUCLEOTIDE SEQUENCE [LARGE SCALE GENOMIC DNA]</scope>
    <source>
        <strain evidence="1">W1bin1</strain>
    </source>
</reference>